<dbReference type="Gene3D" id="3.40.630.30">
    <property type="match status" value="1"/>
</dbReference>
<dbReference type="RefSeq" id="WP_181846297.1">
    <property type="nucleotide sequence ID" value="NZ_JARSBO010000001.1"/>
</dbReference>
<dbReference type="PANTHER" id="PTHR43415:SF3">
    <property type="entry name" value="GNAT-FAMILY ACETYLTRANSFERASE"/>
    <property type="match status" value="1"/>
</dbReference>
<dbReference type="Proteomes" id="UP001529180">
    <property type="component" value="Unassembled WGS sequence"/>
</dbReference>
<dbReference type="PANTHER" id="PTHR43415">
    <property type="entry name" value="SPERMIDINE N(1)-ACETYLTRANSFERASE"/>
    <property type="match status" value="1"/>
</dbReference>
<evidence type="ECO:0000313" key="3">
    <source>
        <dbReference type="Proteomes" id="UP001529180"/>
    </source>
</evidence>
<accession>A0ABT6G6N3</accession>
<proteinExistence type="predicted"/>
<feature type="domain" description="N-acetyltransferase" evidence="1">
    <location>
        <begin position="33"/>
        <end position="179"/>
    </location>
</feature>
<dbReference type="PROSITE" id="PS51186">
    <property type="entry name" value="GNAT"/>
    <property type="match status" value="1"/>
</dbReference>
<dbReference type="InterPro" id="IPR000182">
    <property type="entry name" value="GNAT_dom"/>
</dbReference>
<comment type="caution">
    <text evidence="2">The sequence shown here is derived from an EMBL/GenBank/DDBJ whole genome shotgun (WGS) entry which is preliminary data.</text>
</comment>
<dbReference type="Pfam" id="PF13302">
    <property type="entry name" value="Acetyltransf_3"/>
    <property type="match status" value="1"/>
</dbReference>
<dbReference type="SUPFAM" id="SSF55729">
    <property type="entry name" value="Acyl-CoA N-acyltransferases (Nat)"/>
    <property type="match status" value="1"/>
</dbReference>
<dbReference type="InterPro" id="IPR016181">
    <property type="entry name" value="Acyl_CoA_acyltransferase"/>
</dbReference>
<dbReference type="EMBL" id="JARSBO010000001">
    <property type="protein sequence ID" value="MDG4717679.1"/>
    <property type="molecule type" value="Genomic_DNA"/>
</dbReference>
<protein>
    <submittedName>
        <fullName evidence="2">GNAT family N-acetyltransferase</fullName>
    </submittedName>
</protein>
<evidence type="ECO:0000259" key="1">
    <source>
        <dbReference type="PROSITE" id="PS51186"/>
    </source>
</evidence>
<keyword evidence="3" id="KW-1185">Reference proteome</keyword>
<sequence length="197" mass="22404">MSRVRDFKNSFEKFSVCPDIKLDIFRENYLSENYVSWLNDSEVNRFLECRHSVNDITSCKNYIAENYFSDSSVLFVIVEGEKNAIGTVRISNINEYYKTADIGYLIGNPLFWGNGIATKCVRKVCCIGFEDLFLRKITAGYYASNIASCRLLNRLGFSQEATLREQVIVGGVVEDVFRAGLFRGDLISQSTLGNRYA</sequence>
<evidence type="ECO:0000313" key="2">
    <source>
        <dbReference type="EMBL" id="MDG4717679.1"/>
    </source>
</evidence>
<name>A0ABT6G6N3_9PROT</name>
<reference evidence="2 3" key="1">
    <citation type="submission" date="2023-03" db="EMBL/GenBank/DDBJ databases">
        <title>Strain FZY0004 represents a novel species in the genus Thalassospira isolated from seawater.</title>
        <authorList>
            <person name="Fu Z.-Y."/>
        </authorList>
    </citation>
    <scope>NUCLEOTIDE SEQUENCE [LARGE SCALE GENOMIC DNA]</scope>
    <source>
        <strain evidence="2 3">FZY0004</strain>
    </source>
</reference>
<gene>
    <name evidence="2" type="ORF">P7680_01645</name>
</gene>
<organism evidence="2 3">
    <name type="scientific">Thalassospira aquimaris</name>
    <dbReference type="NCBI Taxonomy" id="3037796"/>
    <lineage>
        <taxon>Bacteria</taxon>
        <taxon>Pseudomonadati</taxon>
        <taxon>Pseudomonadota</taxon>
        <taxon>Alphaproteobacteria</taxon>
        <taxon>Rhodospirillales</taxon>
        <taxon>Thalassospiraceae</taxon>
        <taxon>Thalassospira</taxon>
    </lineage>
</organism>